<dbReference type="InterPro" id="IPR051317">
    <property type="entry name" value="Gfo/Idh/MocA_oxidoreduct"/>
</dbReference>
<organism evidence="5 6">
    <name type="scientific">Kineosporia babensis</name>
    <dbReference type="NCBI Taxonomy" id="499548"/>
    <lineage>
        <taxon>Bacteria</taxon>
        <taxon>Bacillati</taxon>
        <taxon>Actinomycetota</taxon>
        <taxon>Actinomycetes</taxon>
        <taxon>Kineosporiales</taxon>
        <taxon>Kineosporiaceae</taxon>
        <taxon>Kineosporia</taxon>
    </lineage>
</organism>
<comment type="caution">
    <text evidence="5">The sequence shown here is derived from an EMBL/GenBank/DDBJ whole genome shotgun (WGS) entry which is preliminary data.</text>
</comment>
<dbReference type="AlphaFoldDB" id="A0A9X1SX10"/>
<dbReference type="InterPro" id="IPR055170">
    <property type="entry name" value="GFO_IDH_MocA-like_dom"/>
</dbReference>
<dbReference type="GO" id="GO:0016491">
    <property type="term" value="F:oxidoreductase activity"/>
    <property type="evidence" value="ECO:0007669"/>
    <property type="project" value="UniProtKB-KW"/>
</dbReference>
<dbReference type="SUPFAM" id="SSF55347">
    <property type="entry name" value="Glyceraldehyde-3-phosphate dehydrogenase-like, C-terminal domain"/>
    <property type="match status" value="1"/>
</dbReference>
<feature type="domain" description="Gfo/Idh/MocA-like oxidoreductase N-terminal" evidence="3">
    <location>
        <begin position="24"/>
        <end position="139"/>
    </location>
</feature>
<dbReference type="InterPro" id="IPR036291">
    <property type="entry name" value="NAD(P)-bd_dom_sf"/>
</dbReference>
<evidence type="ECO:0000313" key="5">
    <source>
        <dbReference type="EMBL" id="MCD5314635.1"/>
    </source>
</evidence>
<dbReference type="Proteomes" id="UP001138997">
    <property type="component" value="Unassembled WGS sequence"/>
</dbReference>
<dbReference type="PANTHER" id="PTHR43708:SF5">
    <property type="entry name" value="CONSERVED EXPRESSED OXIDOREDUCTASE (EUROFUNG)-RELATED"/>
    <property type="match status" value="1"/>
</dbReference>
<gene>
    <name evidence="5" type="ORF">LR394_27380</name>
</gene>
<accession>A0A9X1SX10</accession>
<dbReference type="Pfam" id="PF22725">
    <property type="entry name" value="GFO_IDH_MocA_C3"/>
    <property type="match status" value="1"/>
</dbReference>
<evidence type="ECO:0000259" key="4">
    <source>
        <dbReference type="Pfam" id="PF22725"/>
    </source>
</evidence>
<comment type="similarity">
    <text evidence="1">Belongs to the Gfo/Idh/MocA family.</text>
</comment>
<proteinExistence type="inferred from homology"/>
<evidence type="ECO:0000256" key="2">
    <source>
        <dbReference type="ARBA" id="ARBA00023002"/>
    </source>
</evidence>
<evidence type="ECO:0000313" key="6">
    <source>
        <dbReference type="Proteomes" id="UP001138997"/>
    </source>
</evidence>
<dbReference type="RefSeq" id="WP_231447333.1">
    <property type="nucleotide sequence ID" value="NZ_JAJOMB010000017.1"/>
</dbReference>
<dbReference type="EMBL" id="JAJOMB010000017">
    <property type="protein sequence ID" value="MCD5314635.1"/>
    <property type="molecule type" value="Genomic_DNA"/>
</dbReference>
<sequence length="374" mass="39547">MLDRLRPLAQACDLTIAAELHRPVAVVGAGAITRLAHLPAYRAAGLPVLGICDLDVARAEAVRAEFDLPRTYTLEQILADDEIEVVDVAVFPEAQPAIVQALLAAGKHVLAQKPLAVSSGLGAQLVAQAQAAQRSLVVNQQMRYGEGMAAARAIVEAGWIGEVTAVTIDVSIITDWSAWPWLVKSPKLDLMYHSIHYFDTVRSFLGTPDSVYCVAGRRPGQLAVGETRTTTTMTFASGARALVNVNHENITGDQWATLRIDGSAGSIRGTIGLLYDYPHGRPDTLEFNSSVLPTDGWLAYPVSTRWIPDAFAGPMRALLLEIAGAGAAPTTASDALQTLRVVEAGYASIASGSVQVLDRQASTAAAQACGAAPM</sequence>
<feature type="domain" description="GFO/IDH/MocA-like oxidoreductase" evidence="4">
    <location>
        <begin position="149"/>
        <end position="268"/>
    </location>
</feature>
<protein>
    <submittedName>
        <fullName evidence="5">Gfo/Idh/MocA family oxidoreductase</fullName>
    </submittedName>
</protein>
<reference evidence="5" key="1">
    <citation type="submission" date="2021-11" db="EMBL/GenBank/DDBJ databases">
        <title>Streptomyces corallinus and Kineosporia corallina sp. nov., two new coral-derived marine actinobacteria.</title>
        <authorList>
            <person name="Buangrab K."/>
            <person name="Sutthacheep M."/>
            <person name="Yeemin T."/>
            <person name="Harunari E."/>
            <person name="Igarashi Y."/>
            <person name="Sripreechasak P."/>
            <person name="Kanchanasin P."/>
            <person name="Tanasupawat S."/>
            <person name="Phongsopitanun W."/>
        </authorList>
    </citation>
    <scope>NUCLEOTIDE SEQUENCE</scope>
    <source>
        <strain evidence="5">JCM 31032</strain>
    </source>
</reference>
<dbReference type="InterPro" id="IPR000683">
    <property type="entry name" value="Gfo/Idh/MocA-like_OxRdtase_N"/>
</dbReference>
<dbReference type="Gene3D" id="3.30.360.10">
    <property type="entry name" value="Dihydrodipicolinate Reductase, domain 2"/>
    <property type="match status" value="1"/>
</dbReference>
<dbReference type="Pfam" id="PF01408">
    <property type="entry name" value="GFO_IDH_MocA"/>
    <property type="match status" value="1"/>
</dbReference>
<evidence type="ECO:0000256" key="1">
    <source>
        <dbReference type="ARBA" id="ARBA00010928"/>
    </source>
</evidence>
<keyword evidence="6" id="KW-1185">Reference proteome</keyword>
<dbReference type="SUPFAM" id="SSF51735">
    <property type="entry name" value="NAD(P)-binding Rossmann-fold domains"/>
    <property type="match status" value="1"/>
</dbReference>
<evidence type="ECO:0000259" key="3">
    <source>
        <dbReference type="Pfam" id="PF01408"/>
    </source>
</evidence>
<keyword evidence="2" id="KW-0560">Oxidoreductase</keyword>
<dbReference type="PANTHER" id="PTHR43708">
    <property type="entry name" value="CONSERVED EXPRESSED OXIDOREDUCTASE (EUROFUNG)"/>
    <property type="match status" value="1"/>
</dbReference>
<dbReference type="GO" id="GO:0000166">
    <property type="term" value="F:nucleotide binding"/>
    <property type="evidence" value="ECO:0007669"/>
    <property type="project" value="InterPro"/>
</dbReference>
<name>A0A9X1SX10_9ACTN</name>
<dbReference type="Gene3D" id="3.40.50.720">
    <property type="entry name" value="NAD(P)-binding Rossmann-like Domain"/>
    <property type="match status" value="1"/>
</dbReference>